<accession>A0A7L8ADH3</accession>
<dbReference type="Proteomes" id="UP000516764">
    <property type="component" value="Chromosome"/>
</dbReference>
<name>A0A7L8ADH3_9FLAO</name>
<feature type="transmembrane region" description="Helical" evidence="1">
    <location>
        <begin position="40"/>
        <end position="57"/>
    </location>
</feature>
<feature type="transmembrane region" description="Helical" evidence="1">
    <location>
        <begin position="87"/>
        <end position="104"/>
    </location>
</feature>
<proteinExistence type="predicted"/>
<reference evidence="2 3" key="1">
    <citation type="journal article" date="2016" name="Int. J. Syst. Evol. Microbiol.">
        <title>Polaribacter haliotis sp. nov., isolated from the gut of abalone Haliotis discus hannai.</title>
        <authorList>
            <person name="Kim Y.O."/>
            <person name="Park I.S."/>
            <person name="Park S."/>
            <person name="Nam B.H."/>
            <person name="Park J.M."/>
            <person name="Kim D.G."/>
            <person name="Yoon J.H."/>
        </authorList>
    </citation>
    <scope>NUCLEOTIDE SEQUENCE [LARGE SCALE GENOMIC DNA]</scope>
    <source>
        <strain evidence="2 3">KCTC 52418</strain>
    </source>
</reference>
<keyword evidence="1" id="KW-1133">Transmembrane helix</keyword>
<evidence type="ECO:0000313" key="3">
    <source>
        <dbReference type="Proteomes" id="UP000516764"/>
    </source>
</evidence>
<feature type="transmembrane region" description="Helical" evidence="1">
    <location>
        <begin position="143"/>
        <end position="160"/>
    </location>
</feature>
<keyword evidence="1" id="KW-0472">Membrane</keyword>
<dbReference type="RefSeq" id="WP_140422719.1">
    <property type="nucleotide sequence ID" value="NZ_CP061813.1"/>
</dbReference>
<keyword evidence="1" id="KW-0812">Transmembrane</keyword>
<feature type="transmembrane region" description="Helical" evidence="1">
    <location>
        <begin position="120"/>
        <end position="137"/>
    </location>
</feature>
<gene>
    <name evidence="2" type="ORF">H9I45_12015</name>
</gene>
<dbReference type="EMBL" id="CP061813">
    <property type="protein sequence ID" value="QOD60063.1"/>
    <property type="molecule type" value="Genomic_DNA"/>
</dbReference>
<dbReference type="AlphaFoldDB" id="A0A7L8ADH3"/>
<evidence type="ECO:0000313" key="2">
    <source>
        <dbReference type="EMBL" id="QOD60063.1"/>
    </source>
</evidence>
<keyword evidence="3" id="KW-1185">Reference proteome</keyword>
<sequence length="186" mass="21593">MFDSGFWLAILFFIEPFSAMFALLIYVATYVHHKITIHTLFAPIVGFSAPLIIYYAYSLWVNEVSIFTNLFIFNQFNEISFYTENNFYWIVIAIITLTFIAYFLKTPKALSVNNSFKKNWIILTFHILISIFFVLLIPEKTGVEFLFLIFPASIIVANGIEMVKNDLIKNAVFYLMLISAVLYTIL</sequence>
<evidence type="ECO:0000256" key="1">
    <source>
        <dbReference type="SAM" id="Phobius"/>
    </source>
</evidence>
<organism evidence="2 3">
    <name type="scientific">Polaribacter haliotis</name>
    <dbReference type="NCBI Taxonomy" id="1888915"/>
    <lineage>
        <taxon>Bacteria</taxon>
        <taxon>Pseudomonadati</taxon>
        <taxon>Bacteroidota</taxon>
        <taxon>Flavobacteriia</taxon>
        <taxon>Flavobacteriales</taxon>
        <taxon>Flavobacteriaceae</taxon>
    </lineage>
</organism>
<dbReference type="KEGG" id="phal:H9I45_12015"/>
<feature type="transmembrane region" description="Helical" evidence="1">
    <location>
        <begin position="6"/>
        <end position="28"/>
    </location>
</feature>
<protein>
    <submittedName>
        <fullName evidence="2">Uncharacterized protein</fullName>
    </submittedName>
</protein>
<feature type="transmembrane region" description="Helical" evidence="1">
    <location>
        <begin position="167"/>
        <end position="185"/>
    </location>
</feature>
<dbReference type="OrthoDB" id="1439867at2"/>